<comment type="caution">
    <text evidence="1">The sequence shown here is derived from an EMBL/GenBank/DDBJ whole genome shotgun (WGS) entry which is preliminary data.</text>
</comment>
<accession>A0A117NFQ5</accession>
<dbReference type="AlphaFoldDB" id="A0A117NFQ5"/>
<proteinExistence type="predicted"/>
<gene>
    <name evidence="1" type="ORF">ABT39_MTgene2632</name>
</gene>
<keyword evidence="1" id="KW-0496">Mitochondrion</keyword>
<protein>
    <submittedName>
        <fullName evidence="1">Uncharacterized protein</fullName>
    </submittedName>
</protein>
<organism evidence="1">
    <name type="scientific">Picea glauca</name>
    <name type="common">White spruce</name>
    <name type="synonym">Pinus glauca</name>
    <dbReference type="NCBI Taxonomy" id="3330"/>
    <lineage>
        <taxon>Eukaryota</taxon>
        <taxon>Viridiplantae</taxon>
        <taxon>Streptophyta</taxon>
        <taxon>Embryophyta</taxon>
        <taxon>Tracheophyta</taxon>
        <taxon>Spermatophyta</taxon>
        <taxon>Pinopsida</taxon>
        <taxon>Pinidae</taxon>
        <taxon>Conifers I</taxon>
        <taxon>Pinales</taxon>
        <taxon>Pinaceae</taxon>
        <taxon>Picea</taxon>
    </lineage>
</organism>
<sequence>MPFLLLPLYFVNRVNSFLSAEHGYMLFLFLQQNMKLLLGCSKDIDLLIIVS</sequence>
<dbReference type="EMBL" id="LKAM01000018">
    <property type="protein sequence ID" value="KUM45530.1"/>
    <property type="molecule type" value="Genomic_DNA"/>
</dbReference>
<geneLocation type="mitochondrion" evidence="1"/>
<evidence type="ECO:0000313" key="1">
    <source>
        <dbReference type="EMBL" id="KUM45530.1"/>
    </source>
</evidence>
<name>A0A117NFQ5_PICGL</name>
<reference evidence="1" key="1">
    <citation type="journal article" date="2015" name="Genome Biol. Evol.">
        <title>Organellar Genomes of White Spruce (Picea glauca): Assembly and Annotation.</title>
        <authorList>
            <person name="Jackman S.D."/>
            <person name="Warren R.L."/>
            <person name="Gibb E.A."/>
            <person name="Vandervalk B.P."/>
            <person name="Mohamadi H."/>
            <person name="Chu J."/>
            <person name="Raymond A."/>
            <person name="Pleasance S."/>
            <person name="Coope R."/>
            <person name="Wildung M.R."/>
            <person name="Ritland C.E."/>
            <person name="Bousquet J."/>
            <person name="Jones S.J."/>
            <person name="Bohlmann J."/>
            <person name="Birol I."/>
        </authorList>
    </citation>
    <scope>NUCLEOTIDE SEQUENCE [LARGE SCALE GENOMIC DNA]</scope>
    <source>
        <tissue evidence="1">Flushing bud</tissue>
    </source>
</reference>